<dbReference type="EMBL" id="JAANER010000007">
    <property type="protein sequence ID" value="KAG9187592.1"/>
    <property type="molecule type" value="Genomic_DNA"/>
</dbReference>
<evidence type="ECO:0000256" key="1">
    <source>
        <dbReference type="SAM" id="MobiDB-lite"/>
    </source>
</evidence>
<comment type="caution">
    <text evidence="2">The sequence shown here is derived from an EMBL/GenBank/DDBJ whole genome shotgun (WGS) entry which is preliminary data.</text>
</comment>
<sequence length="673" mass="74825">MAYETFRSLSIKTFVRPVLNTKNIYESDLLDEDEDDHQAGFSLERIGQDLLVPCMSDIGDNGDASTSETYADFPHDRVKAQWLNEPMIANGNMQFVYVTYGNSVEIDLAYSFCALIFKIPAYKRRFKAPSDKTSSYNPISSRKHVCSQQDWRRDLNKKTKGLKDHKKVQKEKTLAKRIAAAEKAKATKFLFMPVAVIVAEEAASAQEEAAGGVKSESHQGKSRNDSVVANELIIIAAVKDAVLTQDEDTTNADKKVAIGSEFVALTQVSTIDLTKVEQKVDISQSCDTDVLSTHIDTRTSMFHLYTMDFFVPEVGFVRNDNLTSRKPTDNIMVSGQPFDIVAHRKALEAALYDNMETSRQILIRCKYTVSIDTEYHPVDEDKVVNKAELTYDFELGMFKPQLKCLDDNRFEIKPIVTGLAEHDLTACTDKTPSLTLHRLFGMVKDAGQKKAGIFNSISNSTISRAPHSDEPSDCDEIIVEFPRACRRPRSPVSMGQLTSASGARANEKLVVAHTLESIEAEMRVARNNGSLGTSTVVDPAIVSYKIEGQALVVIEEHAHMMSLPWKYRSDEINTLTLLLGLPIKSPKGMSPTSSRYSRTSSPVDPQRAHTPPTQKSAPPSSQPPVWFIPSKVPSYVNPYSLGWYGSGVLVNPHSGGISYERVFPQYHAPTYTQ</sequence>
<protein>
    <submittedName>
        <fullName evidence="2">Uncharacterized protein</fullName>
    </submittedName>
</protein>
<evidence type="ECO:0000313" key="2">
    <source>
        <dbReference type="EMBL" id="KAG9187592.1"/>
    </source>
</evidence>
<accession>A0AAD4FD16</accession>
<reference evidence="2" key="1">
    <citation type="submission" date="2021-07" db="EMBL/GenBank/DDBJ databases">
        <title>Genome Resource of American Ginseng Black Spot Pathogen Alternaria panax.</title>
        <authorList>
            <person name="Qiu C."/>
            <person name="Wang W."/>
            <person name="Liu Z."/>
        </authorList>
    </citation>
    <scope>NUCLEOTIDE SEQUENCE</scope>
    <source>
        <strain evidence="2">BNCC115425</strain>
    </source>
</reference>
<evidence type="ECO:0000313" key="3">
    <source>
        <dbReference type="Proteomes" id="UP001199106"/>
    </source>
</evidence>
<gene>
    <name evidence="2" type="ORF">G6011_05463</name>
</gene>
<organism evidence="2 3">
    <name type="scientific">Alternaria panax</name>
    <dbReference type="NCBI Taxonomy" id="48097"/>
    <lineage>
        <taxon>Eukaryota</taxon>
        <taxon>Fungi</taxon>
        <taxon>Dikarya</taxon>
        <taxon>Ascomycota</taxon>
        <taxon>Pezizomycotina</taxon>
        <taxon>Dothideomycetes</taxon>
        <taxon>Pleosporomycetidae</taxon>
        <taxon>Pleosporales</taxon>
        <taxon>Pleosporineae</taxon>
        <taxon>Pleosporaceae</taxon>
        <taxon>Alternaria</taxon>
        <taxon>Alternaria sect. Panax</taxon>
    </lineage>
</organism>
<feature type="region of interest" description="Disordered" evidence="1">
    <location>
        <begin position="586"/>
        <end position="622"/>
    </location>
</feature>
<dbReference type="Proteomes" id="UP001199106">
    <property type="component" value="Unassembled WGS sequence"/>
</dbReference>
<dbReference type="AlphaFoldDB" id="A0AAD4FD16"/>
<keyword evidence="3" id="KW-1185">Reference proteome</keyword>
<name>A0AAD4FD16_9PLEO</name>
<feature type="compositionally biased region" description="Low complexity" evidence="1">
    <location>
        <begin position="590"/>
        <end position="602"/>
    </location>
</feature>
<proteinExistence type="predicted"/>